<dbReference type="PROSITE" id="PS00330">
    <property type="entry name" value="HEMOLYSIN_CALCIUM"/>
    <property type="match status" value="3"/>
</dbReference>
<dbReference type="AlphaFoldDB" id="A0A2T4J8V6"/>
<keyword evidence="2" id="KW-0964">Secreted</keyword>
<comment type="caution">
    <text evidence="5">The sequence shown here is derived from an EMBL/GenBank/DDBJ whole genome shotgun (WGS) entry which is preliminary data.</text>
</comment>
<dbReference type="InterPro" id="IPR018511">
    <property type="entry name" value="Hemolysin-typ_Ca-bd_CS"/>
</dbReference>
<dbReference type="Gene3D" id="2.150.10.10">
    <property type="entry name" value="Serralysin-like metalloprotease, C-terminal"/>
    <property type="match status" value="3"/>
</dbReference>
<dbReference type="Proteomes" id="UP000241362">
    <property type="component" value="Unassembled WGS sequence"/>
</dbReference>
<protein>
    <recommendedName>
        <fullName evidence="4">Hedgehog/Intein (Hint) domain-containing protein</fullName>
    </recommendedName>
</protein>
<dbReference type="SUPFAM" id="SSF51120">
    <property type="entry name" value="beta-Roll"/>
    <property type="match status" value="2"/>
</dbReference>
<evidence type="ECO:0000256" key="2">
    <source>
        <dbReference type="ARBA" id="ARBA00022525"/>
    </source>
</evidence>
<dbReference type="GO" id="GO:0005576">
    <property type="term" value="C:extracellular region"/>
    <property type="evidence" value="ECO:0007669"/>
    <property type="project" value="UniProtKB-SubCell"/>
</dbReference>
<evidence type="ECO:0000256" key="1">
    <source>
        <dbReference type="ARBA" id="ARBA00004613"/>
    </source>
</evidence>
<dbReference type="PANTHER" id="PTHR38340">
    <property type="entry name" value="S-LAYER PROTEIN"/>
    <property type="match status" value="1"/>
</dbReference>
<accession>A0A2T4J8V6</accession>
<evidence type="ECO:0000313" key="6">
    <source>
        <dbReference type="Proteomes" id="UP000241362"/>
    </source>
</evidence>
<sequence>MSVTVFIGGPSNDVLIGGSGDDQFSGGGGNDLFNGAAGNDSLAGDGGADSLFGGIGNDIVDGGDEDDLIRGDDSTASAPAGNDTLYGGAGNDVIHGDNLTGPTPNFSAGTGNDLIYGGTGDDIVYAGAGGQDTLYGDEGNDILDFFALDNRANDLAYGGSGDDTIYSVLGAINQPFTGGVASIYGGEGNDYIGGRSADAPAQVSQLVFGGIGNDTIAMSETFLGIGALSYNDTLYGEDGDDVIRAGAGADRVYGGEGKDLLYGGADGDLIEGGLGEDTLNGDAGNDSLDGGGGADTLTGGTGDDRFIISGTAGDVITITDLGAGETAGANGTSLDNDFVDLSAWYNAGNLAAYNAQYGTSFTSALAAMQHDWANNGTLDWIAQQGGPTVHVTVTGTGVMDTEHTGVTCFARGTLIITDQGEVAVEDLRQGALVLTRDNGFQPLRWIGCTRIAAAEFARKPHLRPIRIRAGALGSGMPTADLFVSPQHRVLVSSAVTERMFGEREVLVAAKQLTGLAGIEVVNDGNGVEYWHFLLDEHQVVLSNGAPTESLYTGPEALASLSDEMRREILEIFPELADLDHGALAVPARQLVPGRRARHFAERIARNGLEPIS</sequence>
<dbReference type="PRINTS" id="PR00313">
    <property type="entry name" value="CABNDNGRPT"/>
</dbReference>
<reference evidence="5 6" key="1">
    <citation type="submission" date="2018-03" db="EMBL/GenBank/DDBJ databases">
        <title>Rhodobacter blasticus.</title>
        <authorList>
            <person name="Meyer T.E."/>
            <person name="Miller S."/>
            <person name="Lodha T."/>
            <person name="Gandham S."/>
            <person name="Chintalapati S."/>
            <person name="Chintalapati V.R."/>
        </authorList>
    </citation>
    <scope>NUCLEOTIDE SEQUENCE [LARGE SCALE GENOMIC DNA]</scope>
    <source>
        <strain evidence="5 6">DSM 2131</strain>
    </source>
</reference>
<organism evidence="5 6">
    <name type="scientific">Fuscovulum blasticum DSM 2131</name>
    <dbReference type="NCBI Taxonomy" id="1188250"/>
    <lineage>
        <taxon>Bacteria</taxon>
        <taxon>Pseudomonadati</taxon>
        <taxon>Pseudomonadota</taxon>
        <taxon>Alphaproteobacteria</taxon>
        <taxon>Rhodobacterales</taxon>
        <taxon>Paracoccaceae</taxon>
        <taxon>Pseudogemmobacter</taxon>
    </lineage>
</organism>
<gene>
    <name evidence="5" type="ORF">C5F44_09855</name>
</gene>
<proteinExistence type="predicted"/>
<feature type="domain" description="Hedgehog/Intein (Hint)" evidence="4">
    <location>
        <begin position="407"/>
        <end position="553"/>
    </location>
</feature>
<dbReference type="EMBL" id="PZKE01000008">
    <property type="protein sequence ID" value="PTE14293.1"/>
    <property type="molecule type" value="Genomic_DNA"/>
</dbReference>
<dbReference type="InterPro" id="IPR036844">
    <property type="entry name" value="Hint_dom_sf"/>
</dbReference>
<feature type="region of interest" description="Disordered" evidence="3">
    <location>
        <begin position="63"/>
        <end position="82"/>
    </location>
</feature>
<keyword evidence="6" id="KW-1185">Reference proteome</keyword>
<dbReference type="InterPro" id="IPR050557">
    <property type="entry name" value="RTX_toxin/Mannuronan_C5-epim"/>
</dbReference>
<dbReference type="InterPro" id="IPR028992">
    <property type="entry name" value="Hedgehog/Intein_dom"/>
</dbReference>
<dbReference type="GO" id="GO:0005509">
    <property type="term" value="F:calcium ion binding"/>
    <property type="evidence" value="ECO:0007669"/>
    <property type="project" value="InterPro"/>
</dbReference>
<dbReference type="InterPro" id="IPR011049">
    <property type="entry name" value="Serralysin-like_metalloprot_C"/>
</dbReference>
<comment type="subcellular location">
    <subcellularLocation>
        <location evidence="1">Secreted</location>
    </subcellularLocation>
</comment>
<evidence type="ECO:0000256" key="3">
    <source>
        <dbReference type="SAM" id="MobiDB-lite"/>
    </source>
</evidence>
<dbReference type="Gene3D" id="2.170.16.10">
    <property type="entry name" value="Hedgehog/Intein (Hint) domain"/>
    <property type="match status" value="1"/>
</dbReference>
<evidence type="ECO:0000313" key="5">
    <source>
        <dbReference type="EMBL" id="PTE14293.1"/>
    </source>
</evidence>
<dbReference type="SUPFAM" id="SSF51294">
    <property type="entry name" value="Hedgehog/intein (Hint) domain"/>
    <property type="match status" value="1"/>
</dbReference>
<dbReference type="Pfam" id="PF00353">
    <property type="entry name" value="HemolysinCabind"/>
    <property type="match status" value="9"/>
</dbReference>
<dbReference type="Pfam" id="PF13403">
    <property type="entry name" value="Hint_2"/>
    <property type="match status" value="1"/>
</dbReference>
<dbReference type="InterPro" id="IPR001343">
    <property type="entry name" value="Hemolysn_Ca-bd"/>
</dbReference>
<evidence type="ECO:0000259" key="4">
    <source>
        <dbReference type="Pfam" id="PF13403"/>
    </source>
</evidence>
<dbReference type="PANTHER" id="PTHR38340:SF1">
    <property type="entry name" value="S-LAYER PROTEIN"/>
    <property type="match status" value="1"/>
</dbReference>
<name>A0A2T4J8V6_FUSBL</name>